<evidence type="ECO:0000313" key="1">
    <source>
        <dbReference type="EMBL" id="SEM41723.1"/>
    </source>
</evidence>
<protein>
    <submittedName>
        <fullName evidence="1">Uncharacterized protein</fullName>
    </submittedName>
</protein>
<dbReference type="AlphaFoldDB" id="A0A1H7Y6V5"/>
<reference evidence="1 2" key="1">
    <citation type="submission" date="2016-10" db="EMBL/GenBank/DDBJ databases">
        <authorList>
            <person name="de Groot N.N."/>
        </authorList>
    </citation>
    <scope>NUCLEOTIDE SEQUENCE [LARGE SCALE GENOMIC DNA]</scope>
    <source>
        <strain evidence="1 2">DSM 8423</strain>
    </source>
</reference>
<sequence>MSLSRITANSNAYQVHDSSPGFGQVRNGFRHLLRSINGGYLERAQLAYKDLSQTMPAVFDRFSVKLTQDYDAIGRALGEGNLTGARQAVVQLKQDLQEIGRTENLSPLDPEMAAPRMSVTAMDSIVRSYYSESRGQSYLGTRIDILI</sequence>
<dbReference type="EMBL" id="FOBS01000014">
    <property type="protein sequence ID" value="SEM41723.1"/>
    <property type="molecule type" value="Genomic_DNA"/>
</dbReference>
<dbReference type="Proteomes" id="UP000198744">
    <property type="component" value="Unassembled WGS sequence"/>
</dbReference>
<organism evidence="1 2">
    <name type="scientific">Syntrophus gentianae</name>
    <dbReference type="NCBI Taxonomy" id="43775"/>
    <lineage>
        <taxon>Bacteria</taxon>
        <taxon>Pseudomonadati</taxon>
        <taxon>Thermodesulfobacteriota</taxon>
        <taxon>Syntrophia</taxon>
        <taxon>Syntrophales</taxon>
        <taxon>Syntrophaceae</taxon>
        <taxon>Syntrophus</taxon>
    </lineage>
</organism>
<gene>
    <name evidence="1" type="ORF">SAMN04489760_11473</name>
</gene>
<proteinExistence type="predicted"/>
<keyword evidence="2" id="KW-1185">Reference proteome</keyword>
<name>A0A1H7Y6V5_9BACT</name>
<dbReference type="STRING" id="43775.SAMN04489760_11473"/>
<dbReference type="RefSeq" id="WP_093883668.1">
    <property type="nucleotide sequence ID" value="NZ_FOBS01000014.1"/>
</dbReference>
<accession>A0A1H7Y6V5</accession>
<evidence type="ECO:0000313" key="2">
    <source>
        <dbReference type="Proteomes" id="UP000198744"/>
    </source>
</evidence>